<evidence type="ECO:0000256" key="1">
    <source>
        <dbReference type="SAM" id="Phobius"/>
    </source>
</evidence>
<keyword evidence="3" id="KW-1185">Reference proteome</keyword>
<sequence>MKSAKTAFSSIMRFSHFSVLINLNYLALLNEKKKVWYFKNKSFAINY</sequence>
<dbReference type="HOGENOM" id="CLU_3163345_0_0_3"/>
<gene>
    <name evidence="2" type="ordered locus">AM1_3386</name>
</gene>
<evidence type="ECO:0000313" key="2">
    <source>
        <dbReference type="EMBL" id="ABW28380.1"/>
    </source>
</evidence>
<keyword evidence="1" id="KW-1133">Transmembrane helix</keyword>
<reference evidence="2 3" key="1">
    <citation type="journal article" date="2008" name="Proc. Natl. Acad. Sci. U.S.A.">
        <title>Niche adaptation and genome expansion in the chlorophyll d-producing cyanobacterium Acaryochloris marina.</title>
        <authorList>
            <person name="Swingley W.D."/>
            <person name="Chen M."/>
            <person name="Cheung P.C."/>
            <person name="Conrad A.L."/>
            <person name="Dejesa L.C."/>
            <person name="Hao J."/>
            <person name="Honchak B.M."/>
            <person name="Karbach L.E."/>
            <person name="Kurdoglu A."/>
            <person name="Lahiri S."/>
            <person name="Mastrian S.D."/>
            <person name="Miyashita H."/>
            <person name="Page L."/>
            <person name="Ramakrishna P."/>
            <person name="Satoh S."/>
            <person name="Sattley W.M."/>
            <person name="Shimada Y."/>
            <person name="Taylor H.L."/>
            <person name="Tomo T."/>
            <person name="Tsuchiya T."/>
            <person name="Wang Z.T."/>
            <person name="Raymond J."/>
            <person name="Mimuro M."/>
            <person name="Blankenship R.E."/>
            <person name="Touchman J.W."/>
        </authorList>
    </citation>
    <scope>NUCLEOTIDE SEQUENCE [LARGE SCALE GENOMIC DNA]</scope>
    <source>
        <strain evidence="3">MBIC 11017</strain>
    </source>
</reference>
<dbReference type="Proteomes" id="UP000000268">
    <property type="component" value="Chromosome"/>
</dbReference>
<accession>B0C033</accession>
<dbReference type="STRING" id="329726.AM1_3386"/>
<keyword evidence="1" id="KW-0812">Transmembrane</keyword>
<organism evidence="2 3">
    <name type="scientific">Acaryochloris marina (strain MBIC 11017)</name>
    <dbReference type="NCBI Taxonomy" id="329726"/>
    <lineage>
        <taxon>Bacteria</taxon>
        <taxon>Bacillati</taxon>
        <taxon>Cyanobacteriota</taxon>
        <taxon>Cyanophyceae</taxon>
        <taxon>Acaryochloridales</taxon>
        <taxon>Acaryochloridaceae</taxon>
        <taxon>Acaryochloris</taxon>
    </lineage>
</organism>
<dbReference type="KEGG" id="amr:AM1_3386"/>
<dbReference type="EMBL" id="CP000828">
    <property type="protein sequence ID" value="ABW28380.1"/>
    <property type="molecule type" value="Genomic_DNA"/>
</dbReference>
<dbReference type="AlphaFoldDB" id="B0C033"/>
<keyword evidence="1" id="KW-0472">Membrane</keyword>
<protein>
    <submittedName>
        <fullName evidence="2">Uncharacterized protein</fullName>
    </submittedName>
</protein>
<feature type="transmembrane region" description="Helical" evidence="1">
    <location>
        <begin position="6"/>
        <end position="29"/>
    </location>
</feature>
<name>B0C033_ACAM1</name>
<evidence type="ECO:0000313" key="3">
    <source>
        <dbReference type="Proteomes" id="UP000000268"/>
    </source>
</evidence>
<proteinExistence type="predicted"/>